<dbReference type="PANTHER" id="PTHR24422:SF19">
    <property type="entry name" value="CHEMOTAXIS PROTEIN METHYLTRANSFERASE"/>
    <property type="match status" value="1"/>
</dbReference>
<keyword evidence="5" id="KW-0949">S-adenosyl-L-methionine</keyword>
<feature type="domain" description="CheR-type methyltransferase" evidence="6">
    <location>
        <begin position="1"/>
        <end position="272"/>
    </location>
</feature>
<organism evidence="7 8">
    <name type="scientific">Anaerovibrio slackiae</name>
    <dbReference type="NCBI Taxonomy" id="2652309"/>
    <lineage>
        <taxon>Bacteria</taxon>
        <taxon>Bacillati</taxon>
        <taxon>Bacillota</taxon>
        <taxon>Negativicutes</taxon>
        <taxon>Selenomonadales</taxon>
        <taxon>Selenomonadaceae</taxon>
        <taxon>Anaerovibrio</taxon>
    </lineage>
</organism>
<reference evidence="7 8" key="1">
    <citation type="submission" date="2019-08" db="EMBL/GenBank/DDBJ databases">
        <title>In-depth cultivation of the pig gut microbiome towards novel bacterial diversity and tailored functional studies.</title>
        <authorList>
            <person name="Wylensek D."/>
            <person name="Hitch T.C.A."/>
            <person name="Clavel T."/>
        </authorList>
    </citation>
    <scope>NUCLEOTIDE SEQUENCE [LARGE SCALE GENOMIC DNA]</scope>
    <source>
        <strain evidence="7 8">WCA-693-APC-5D-A</strain>
    </source>
</reference>
<dbReference type="Pfam" id="PF01739">
    <property type="entry name" value="CheR"/>
    <property type="match status" value="1"/>
</dbReference>
<comment type="catalytic activity">
    <reaction evidence="1">
        <text>L-glutamyl-[protein] + S-adenosyl-L-methionine = [protein]-L-glutamate 5-O-methyl ester + S-adenosyl-L-homocysteine</text>
        <dbReference type="Rhea" id="RHEA:24452"/>
        <dbReference type="Rhea" id="RHEA-COMP:10208"/>
        <dbReference type="Rhea" id="RHEA-COMP:10311"/>
        <dbReference type="ChEBI" id="CHEBI:29973"/>
        <dbReference type="ChEBI" id="CHEBI:57856"/>
        <dbReference type="ChEBI" id="CHEBI:59789"/>
        <dbReference type="ChEBI" id="CHEBI:82795"/>
        <dbReference type="EC" id="2.1.1.80"/>
    </reaction>
</comment>
<dbReference type="RefSeq" id="WP_154405134.1">
    <property type="nucleotide sequence ID" value="NZ_JAQXJM010000180.1"/>
</dbReference>
<evidence type="ECO:0000256" key="1">
    <source>
        <dbReference type="ARBA" id="ARBA00001541"/>
    </source>
</evidence>
<evidence type="ECO:0000313" key="7">
    <source>
        <dbReference type="EMBL" id="MSU07532.1"/>
    </source>
</evidence>
<accession>A0A6I2UEK6</accession>
<evidence type="ECO:0000256" key="5">
    <source>
        <dbReference type="ARBA" id="ARBA00022691"/>
    </source>
</evidence>
<evidence type="ECO:0000256" key="2">
    <source>
        <dbReference type="ARBA" id="ARBA00012534"/>
    </source>
</evidence>
<evidence type="ECO:0000256" key="3">
    <source>
        <dbReference type="ARBA" id="ARBA00022603"/>
    </source>
</evidence>
<dbReference type="InterPro" id="IPR000780">
    <property type="entry name" value="CheR_MeTrfase"/>
</dbReference>
<dbReference type="InterPro" id="IPR029063">
    <property type="entry name" value="SAM-dependent_MTases_sf"/>
</dbReference>
<dbReference type="Gene3D" id="1.10.155.10">
    <property type="entry name" value="Chemotaxis receptor methyltransferase CheR, N-terminal domain"/>
    <property type="match status" value="1"/>
</dbReference>
<dbReference type="InterPro" id="IPR022642">
    <property type="entry name" value="CheR_C"/>
</dbReference>
<dbReference type="EC" id="2.1.1.80" evidence="2"/>
<dbReference type="PROSITE" id="PS50123">
    <property type="entry name" value="CHER"/>
    <property type="match status" value="1"/>
</dbReference>
<dbReference type="PANTHER" id="PTHR24422">
    <property type="entry name" value="CHEMOTAXIS PROTEIN METHYLTRANSFERASE"/>
    <property type="match status" value="1"/>
</dbReference>
<dbReference type="Gene3D" id="3.40.50.150">
    <property type="entry name" value="Vaccinia Virus protein VP39"/>
    <property type="match status" value="1"/>
</dbReference>
<dbReference type="PRINTS" id="PR00996">
    <property type="entry name" value="CHERMTFRASE"/>
</dbReference>
<dbReference type="InterPro" id="IPR036804">
    <property type="entry name" value="CheR_N_sf"/>
</dbReference>
<protein>
    <recommendedName>
        <fullName evidence="2">protein-glutamate O-methyltransferase</fullName>
        <ecNumber evidence="2">2.1.1.80</ecNumber>
    </recommendedName>
</protein>
<evidence type="ECO:0000256" key="4">
    <source>
        <dbReference type="ARBA" id="ARBA00022679"/>
    </source>
</evidence>
<dbReference type="EMBL" id="VUNR01000001">
    <property type="protein sequence ID" value="MSU07532.1"/>
    <property type="molecule type" value="Genomic_DNA"/>
</dbReference>
<dbReference type="Proteomes" id="UP000433181">
    <property type="component" value="Unassembled WGS sequence"/>
</dbReference>
<dbReference type="GeneID" id="96777442"/>
<gene>
    <name evidence="7" type="ORF">FYJ84_00770</name>
</gene>
<dbReference type="SMART" id="SM00138">
    <property type="entry name" value="MeTrc"/>
    <property type="match status" value="1"/>
</dbReference>
<dbReference type="GO" id="GO:0008983">
    <property type="term" value="F:protein-glutamate O-methyltransferase activity"/>
    <property type="evidence" value="ECO:0007669"/>
    <property type="project" value="UniProtKB-EC"/>
</dbReference>
<comment type="caution">
    <text evidence="7">The sequence shown here is derived from an EMBL/GenBank/DDBJ whole genome shotgun (WGS) entry which is preliminary data.</text>
</comment>
<dbReference type="InterPro" id="IPR026024">
    <property type="entry name" value="Chemotaxis_MeTrfase_CheR"/>
</dbReference>
<dbReference type="SUPFAM" id="SSF47757">
    <property type="entry name" value="Chemotaxis receptor methyltransferase CheR, N-terminal domain"/>
    <property type="match status" value="1"/>
</dbReference>
<evidence type="ECO:0000259" key="6">
    <source>
        <dbReference type="PROSITE" id="PS50123"/>
    </source>
</evidence>
<name>A0A6I2UEK6_9FIRM</name>
<dbReference type="PIRSF" id="PIRSF000410">
    <property type="entry name" value="CheR"/>
    <property type="match status" value="1"/>
</dbReference>
<keyword evidence="4 7" id="KW-0808">Transferase</keyword>
<dbReference type="SUPFAM" id="SSF53335">
    <property type="entry name" value="S-adenosyl-L-methionine-dependent methyltransferases"/>
    <property type="match status" value="1"/>
</dbReference>
<sequence>MQEALFQQYAQLVQQHFGIQLPLEKKALLESRLFKLLNERHGQPGFGDEREFLNYVLEDASGQALTLLSEAITTHHTFFMREADHFDFFGKQVLPYLESCIRDGDVRTWCAACSSGEESYTLAMIMADFFALRGPEWETTLLATDLSQDILDVARSGVYTGEAVRSLPAQWQAEFFHRLPDGNYQVSDRLKQKVLYRKFNLMTPVFPFRKPFHVIFCRNVMIYFDTPTRDALVRKFYDFLEPGGFLFVGHSEVIDRQSAPFEYVMPSVYRKK</sequence>
<evidence type="ECO:0000313" key="8">
    <source>
        <dbReference type="Proteomes" id="UP000433181"/>
    </source>
</evidence>
<dbReference type="AlphaFoldDB" id="A0A6I2UEK6"/>
<dbReference type="InterPro" id="IPR050903">
    <property type="entry name" value="Bact_Chemotaxis_MeTrfase"/>
</dbReference>
<keyword evidence="8" id="KW-1185">Reference proteome</keyword>
<proteinExistence type="predicted"/>
<dbReference type="GO" id="GO:0032259">
    <property type="term" value="P:methylation"/>
    <property type="evidence" value="ECO:0007669"/>
    <property type="project" value="UniProtKB-KW"/>
</dbReference>
<keyword evidence="3 7" id="KW-0489">Methyltransferase</keyword>